<dbReference type="InterPro" id="IPR036291">
    <property type="entry name" value="NAD(P)-bd_dom_sf"/>
</dbReference>
<dbReference type="InterPro" id="IPR002347">
    <property type="entry name" value="SDR_fam"/>
</dbReference>
<proteinExistence type="inferred from homology"/>
<accession>A0ABY6ZCQ9</accession>
<evidence type="ECO:0000313" key="3">
    <source>
        <dbReference type="EMBL" id="WAH40688.1"/>
    </source>
</evidence>
<dbReference type="EMBL" id="CP104067">
    <property type="protein sequence ID" value="WAH40688.1"/>
    <property type="molecule type" value="Genomic_DNA"/>
</dbReference>
<evidence type="ECO:0000313" key="4">
    <source>
        <dbReference type="Proteomes" id="UP001164761"/>
    </source>
</evidence>
<dbReference type="RefSeq" id="WP_268004585.1">
    <property type="nucleotide sequence ID" value="NZ_BSUT01000001.1"/>
</dbReference>
<gene>
    <name evidence="3" type="ORF">NZD89_20640</name>
</gene>
<keyword evidence="4" id="KW-1185">Reference proteome</keyword>
<dbReference type="PRINTS" id="PR00080">
    <property type="entry name" value="SDRFAMILY"/>
</dbReference>
<dbReference type="Gene3D" id="3.40.50.720">
    <property type="entry name" value="NAD(P)-binding Rossmann-like Domain"/>
    <property type="match status" value="1"/>
</dbReference>
<dbReference type="PANTHER" id="PTHR42879">
    <property type="entry name" value="3-OXOACYL-(ACYL-CARRIER-PROTEIN) REDUCTASE"/>
    <property type="match status" value="1"/>
</dbReference>
<dbReference type="SUPFAM" id="SSF51735">
    <property type="entry name" value="NAD(P)-binding Rossmann-fold domains"/>
    <property type="match status" value="1"/>
</dbReference>
<comment type="similarity">
    <text evidence="1 2">Belongs to the short-chain dehydrogenases/reductases (SDR) family.</text>
</comment>
<dbReference type="Proteomes" id="UP001164761">
    <property type="component" value="Chromosome"/>
</dbReference>
<dbReference type="PANTHER" id="PTHR42879:SF2">
    <property type="entry name" value="3-OXOACYL-[ACYL-CARRIER-PROTEIN] REDUCTASE FABG"/>
    <property type="match status" value="1"/>
</dbReference>
<dbReference type="Pfam" id="PF00106">
    <property type="entry name" value="adh_short"/>
    <property type="match status" value="1"/>
</dbReference>
<protein>
    <submittedName>
        <fullName evidence="3">SDR family NAD(P)-dependent oxidoreductase</fullName>
    </submittedName>
</protein>
<name>A0ABY6ZCQ9_9BACL</name>
<sequence>MKSPLKAVLITGIFSGVGESVAQQLCQDGMTVYTLSKSLELIENNQAPVDVLINNVGFAQFNNWKPDTDWTSLMQGNLMRTLVVTQVVLYRMLRNNHGFIINLSSTSCNNTLITPHAYSAMQTSVVRMTQGLASSISHSQVKIAALTPARIQSTQNSSGEMHILQADEVAQLISGMLKLNNPALIRSKNLFMNNPEKII</sequence>
<evidence type="ECO:0000256" key="2">
    <source>
        <dbReference type="RuleBase" id="RU000363"/>
    </source>
</evidence>
<dbReference type="InterPro" id="IPR050259">
    <property type="entry name" value="SDR"/>
</dbReference>
<evidence type="ECO:0000256" key="1">
    <source>
        <dbReference type="ARBA" id="ARBA00006484"/>
    </source>
</evidence>
<reference evidence="3" key="1">
    <citation type="submission" date="2022-08" db="EMBL/GenBank/DDBJ databases">
        <title>Alicyclobacillus fastidiosus DSM 17978, complete genome.</title>
        <authorList>
            <person name="Wang Q."/>
            <person name="Cai R."/>
            <person name="Wang Z."/>
        </authorList>
    </citation>
    <scope>NUCLEOTIDE SEQUENCE</scope>
    <source>
        <strain evidence="3">DSM 17978</strain>
    </source>
</reference>
<dbReference type="PRINTS" id="PR00081">
    <property type="entry name" value="GDHRDH"/>
</dbReference>
<organism evidence="3 4">
    <name type="scientific">Alicyclobacillus fastidiosus</name>
    <dbReference type="NCBI Taxonomy" id="392011"/>
    <lineage>
        <taxon>Bacteria</taxon>
        <taxon>Bacillati</taxon>
        <taxon>Bacillota</taxon>
        <taxon>Bacilli</taxon>
        <taxon>Bacillales</taxon>
        <taxon>Alicyclobacillaceae</taxon>
        <taxon>Alicyclobacillus</taxon>
    </lineage>
</organism>